<gene>
    <name evidence="1" type="ORF">SAMN05216378_3051</name>
</gene>
<sequence length="1067" mass="121506">MMNNRRMEKFKEPLNEHRPIAFWVWNDDLTPERARQQLRELASHGFGGAFAHPRPGLTIEYLSEAWFELWRAALDEAKALGLQLSIYDENSYPSGFAGGHVPSELPDCLANCVHYTSYGRDQLAELGRHQSLMLTIPGHPIRAFAMLHAAEQDSWIIARDVTLLPVSEWEQHGDFFWLFELGTPEANGWLGGFAYADVLRPEVTRRFLETTHEAYRERFGEHFGSVIPALFTDEPEISPGNLFQDGATFLPFTYWFAGEFEKRNGYSLFDYLPCLFEEAIYPLKPKDPRLVRYDYYCTLQALWTDNSVRPISEWCERNNLAYTGHYVEHNWPHPFNRSSPSVMSMYEYMHWPAIDMLRSEMHRPDRKSPDNSAHMLVCIREAQSAANQFDRDRVLCEAFGAGGWDSSFEDYKRIGDWLYAHGINALTPHFTQSSIIGARKRDHPQSFDWRQPWWEEWKTLADYFARVSSILAEGKTRNRILVLNPTTSSYLFAPKDLESNDAYKLGVERTRELTQWLADRGWDFDFGDETIIERHGSAEGGKFVIANRAYEAVIVPPAMLNMKRTTVSLLEQFMNMNGLTLSYGAIPERLDGEAWHSEQLTGHLGWLQADSLQALDNGIRSRLCPTLLWRSGRAEHPRLAHLRRELDDGSMTLFFANSSIHEFEDELLLRHGGRIEVLDPFRGEITSTGNVTEDAEGQRLTAIHVRLPGSGSLLLRVYTEEAGYAEPIVSGSEAANSKFTHQQLEGTQLIIEPEEDNIMPILYCDLTVGTNTYAGISALQAGRLAFEHHGFPSNPWDNGIQFKRRLLDREEDFDKRTGIIVEYRFRIGSKGLPDQLALIVERPELYRISVNGLKVEIRSGNSRLDVHMGQADISALVREGENVIQLEGRPFSIHMEIEAVYLTGKFSVIDADGQWIIDRPSTLGIGSWKNQGHPFYGSAVNYRKIVNVPASALQTTIRMKEWRGSIVTVHVNGEVAGMLGLDRSQELDITDRVIPGADNEIMVRLAGGFRNLLGPHFDPSKPRNVAWPSFWKRTPAYGPPLAEGFDLIDYGLMMDFEVEVATKETIE</sequence>
<protein>
    <submittedName>
        <fullName evidence="1">Alpha-L-rhamnosidase</fullName>
    </submittedName>
</protein>
<accession>A0A1I2ADF3</accession>
<dbReference type="RefSeq" id="WP_091186531.1">
    <property type="nucleotide sequence ID" value="NZ_FOMT01000003.1"/>
</dbReference>
<dbReference type="PANTHER" id="PTHR36848">
    <property type="entry name" value="DNA-BINDING PROTEIN (PUTATIVE SECRETED PROTEIN)-RELATED"/>
    <property type="match status" value="1"/>
</dbReference>
<dbReference type="EMBL" id="FOMT01000003">
    <property type="protein sequence ID" value="SFE41912.1"/>
    <property type="molecule type" value="Genomic_DNA"/>
</dbReference>
<keyword evidence="2" id="KW-1185">Reference proteome</keyword>
<dbReference type="SUPFAM" id="SSF49785">
    <property type="entry name" value="Galactose-binding domain-like"/>
    <property type="match status" value="1"/>
</dbReference>
<dbReference type="Proteomes" id="UP000198855">
    <property type="component" value="Unassembled WGS sequence"/>
</dbReference>
<reference evidence="2" key="1">
    <citation type="submission" date="2016-10" db="EMBL/GenBank/DDBJ databases">
        <authorList>
            <person name="Varghese N."/>
            <person name="Submissions S."/>
        </authorList>
    </citation>
    <scope>NUCLEOTIDE SEQUENCE [LARGE SCALE GENOMIC DNA]</scope>
    <source>
        <strain evidence="2">CGMCC 1.10784</strain>
    </source>
</reference>
<proteinExistence type="predicted"/>
<name>A0A1I2ADF3_9BACL</name>
<evidence type="ECO:0000313" key="2">
    <source>
        <dbReference type="Proteomes" id="UP000198855"/>
    </source>
</evidence>
<dbReference type="STRING" id="1045775.SAMN05216378_3051"/>
<organism evidence="1 2">
    <name type="scientific">Paenibacillus catalpae</name>
    <dbReference type="NCBI Taxonomy" id="1045775"/>
    <lineage>
        <taxon>Bacteria</taxon>
        <taxon>Bacillati</taxon>
        <taxon>Bacillota</taxon>
        <taxon>Bacilli</taxon>
        <taxon>Bacillales</taxon>
        <taxon>Paenibacillaceae</taxon>
        <taxon>Paenibacillus</taxon>
    </lineage>
</organism>
<dbReference type="InterPro" id="IPR053161">
    <property type="entry name" value="Ulvan_degrading_GH"/>
</dbReference>
<dbReference type="AlphaFoldDB" id="A0A1I2ADF3"/>
<dbReference type="PANTHER" id="PTHR36848:SF2">
    <property type="entry name" value="SECRETED PROTEIN"/>
    <property type="match status" value="1"/>
</dbReference>
<evidence type="ECO:0000313" key="1">
    <source>
        <dbReference type="EMBL" id="SFE41912.1"/>
    </source>
</evidence>
<dbReference type="OrthoDB" id="9761519at2"/>
<dbReference type="InterPro" id="IPR008979">
    <property type="entry name" value="Galactose-bd-like_sf"/>
</dbReference>
<dbReference type="Pfam" id="PF17132">
    <property type="entry name" value="Glyco_hydro_106"/>
    <property type="match status" value="1"/>
</dbReference>